<keyword evidence="4" id="KW-1185">Reference proteome</keyword>
<dbReference type="AlphaFoldDB" id="A0A411YBS2"/>
<dbReference type="InterPro" id="IPR005135">
    <property type="entry name" value="Endo/exonuclease/phosphatase"/>
</dbReference>
<feature type="signal peptide" evidence="1">
    <location>
        <begin position="1"/>
        <end position="35"/>
    </location>
</feature>
<evidence type="ECO:0000313" key="4">
    <source>
        <dbReference type="Proteomes" id="UP000291469"/>
    </source>
</evidence>
<dbReference type="SUPFAM" id="SSF56219">
    <property type="entry name" value="DNase I-like"/>
    <property type="match status" value="1"/>
</dbReference>
<keyword evidence="1" id="KW-0732">Signal</keyword>
<dbReference type="EMBL" id="CP036402">
    <property type="protein sequence ID" value="QBI18703.1"/>
    <property type="molecule type" value="Genomic_DNA"/>
</dbReference>
<evidence type="ECO:0000259" key="2">
    <source>
        <dbReference type="Pfam" id="PF03372"/>
    </source>
</evidence>
<organism evidence="3 4">
    <name type="scientific">Egibacter rhizosphaerae</name>
    <dbReference type="NCBI Taxonomy" id="1670831"/>
    <lineage>
        <taxon>Bacteria</taxon>
        <taxon>Bacillati</taxon>
        <taxon>Actinomycetota</taxon>
        <taxon>Nitriliruptoria</taxon>
        <taxon>Egibacterales</taxon>
        <taxon>Egibacteraceae</taxon>
        <taxon>Egibacter</taxon>
    </lineage>
</organism>
<dbReference type="GO" id="GO:0006506">
    <property type="term" value="P:GPI anchor biosynthetic process"/>
    <property type="evidence" value="ECO:0007669"/>
    <property type="project" value="TreeGrafter"/>
</dbReference>
<sequence>MSRTIAPHMPASVLAGVLAAATALLVAAAASHAHAGQAPETAADRGPPQEQSLRAMTYNIQHARGVDDEVSVSRIADVIDEADPDVVGLQEVDVHWGERSDFRDQAGELADRLDMHVVFAPIYSFEPADTDPPPGQQQREEYGTAILSDYPIIEEHNHEIMRYARWVGDDPEPERFPGFGEVTINVAGTHVQVFNTHLQSSSNGSQIDIDVRAEQVVDMLELIDDDPDTTLLLGDLNEDRDWPEDTIVPLFDVFTDAWEVAGEGDGYTAYDLDPDRRIDHVLASPDMEVEHAHVPESGASDHFPVVADLTFDRDPGRAGLR</sequence>
<accession>A0A411YBS2</accession>
<dbReference type="Proteomes" id="UP000291469">
    <property type="component" value="Chromosome"/>
</dbReference>
<name>A0A411YBS2_9ACTN</name>
<reference evidence="3 4" key="1">
    <citation type="submission" date="2019-01" db="EMBL/GenBank/DDBJ databases">
        <title>Egibacter rhizosphaerae EGI 80759T.</title>
        <authorList>
            <person name="Chen D.-D."/>
            <person name="Tian Y."/>
            <person name="Jiao J.-Y."/>
            <person name="Zhang X.-T."/>
            <person name="Zhang Y.-G."/>
            <person name="Zhang Y."/>
            <person name="Xiao M."/>
            <person name="Shu W.-S."/>
            <person name="Li W.-J."/>
        </authorList>
    </citation>
    <scope>NUCLEOTIDE SEQUENCE [LARGE SCALE GENOMIC DNA]</scope>
    <source>
        <strain evidence="3 4">EGI 80759</strain>
    </source>
</reference>
<proteinExistence type="predicted"/>
<dbReference type="Gene3D" id="3.60.10.10">
    <property type="entry name" value="Endonuclease/exonuclease/phosphatase"/>
    <property type="match status" value="1"/>
</dbReference>
<evidence type="ECO:0000313" key="3">
    <source>
        <dbReference type="EMBL" id="QBI18703.1"/>
    </source>
</evidence>
<gene>
    <name evidence="3" type="ORF">ER308_03460</name>
</gene>
<dbReference type="InterPro" id="IPR036691">
    <property type="entry name" value="Endo/exonu/phosph_ase_sf"/>
</dbReference>
<dbReference type="InterPro" id="IPR051916">
    <property type="entry name" value="GPI-anchor_lipid_remodeler"/>
</dbReference>
<dbReference type="GO" id="GO:0016020">
    <property type="term" value="C:membrane"/>
    <property type="evidence" value="ECO:0007669"/>
    <property type="project" value="GOC"/>
</dbReference>
<keyword evidence="3" id="KW-0378">Hydrolase</keyword>
<dbReference type="OrthoDB" id="155529at2"/>
<feature type="chain" id="PRO_5019252444" evidence="1">
    <location>
        <begin position="36"/>
        <end position="321"/>
    </location>
</feature>
<dbReference type="PANTHER" id="PTHR14859:SF15">
    <property type="entry name" value="ENDONUCLEASE_EXONUCLEASE_PHOSPHATASE DOMAIN-CONTAINING PROTEIN"/>
    <property type="match status" value="1"/>
</dbReference>
<protein>
    <submittedName>
        <fullName evidence="3">Metal-dependent hydrolase</fullName>
    </submittedName>
</protein>
<dbReference type="RefSeq" id="WP_131153701.1">
    <property type="nucleotide sequence ID" value="NZ_CP036402.1"/>
</dbReference>
<dbReference type="PANTHER" id="PTHR14859">
    <property type="entry name" value="CALCOFLUOR WHITE HYPERSENSITIVE PROTEIN PRECURSOR"/>
    <property type="match status" value="1"/>
</dbReference>
<dbReference type="KEGG" id="erz:ER308_03460"/>
<feature type="domain" description="Endonuclease/exonuclease/phosphatase" evidence="2">
    <location>
        <begin position="56"/>
        <end position="302"/>
    </location>
</feature>
<dbReference type="GO" id="GO:0016787">
    <property type="term" value="F:hydrolase activity"/>
    <property type="evidence" value="ECO:0007669"/>
    <property type="project" value="UniProtKB-KW"/>
</dbReference>
<evidence type="ECO:0000256" key="1">
    <source>
        <dbReference type="SAM" id="SignalP"/>
    </source>
</evidence>
<dbReference type="Pfam" id="PF03372">
    <property type="entry name" value="Exo_endo_phos"/>
    <property type="match status" value="1"/>
</dbReference>